<dbReference type="GO" id="GO:0004540">
    <property type="term" value="F:RNA nuclease activity"/>
    <property type="evidence" value="ECO:0007669"/>
    <property type="project" value="InterPro"/>
</dbReference>
<dbReference type="KEGG" id="malk:MalAC0309_0115"/>
<organism evidence="8 9">
    <name type="scientific">Microcella alkaliphila</name>
    <dbReference type="NCBI Taxonomy" id="279828"/>
    <lineage>
        <taxon>Bacteria</taxon>
        <taxon>Bacillati</taxon>
        <taxon>Actinomycetota</taxon>
        <taxon>Actinomycetes</taxon>
        <taxon>Micrococcales</taxon>
        <taxon>Microbacteriaceae</taxon>
        <taxon>Microcella</taxon>
    </lineage>
</organism>
<evidence type="ECO:0000259" key="7">
    <source>
        <dbReference type="Pfam" id="PF01850"/>
    </source>
</evidence>
<dbReference type="Gene3D" id="3.40.50.1010">
    <property type="entry name" value="5'-nuclease"/>
    <property type="match status" value="1"/>
</dbReference>
<dbReference type="InterPro" id="IPR051619">
    <property type="entry name" value="TypeII_TA_RNase_PINc/VapC"/>
</dbReference>
<keyword evidence="3 6" id="KW-0479">Metal-binding</keyword>
<accession>A0A0U5CD65</accession>
<dbReference type="EC" id="3.1.-.-" evidence="6"/>
<evidence type="ECO:0000256" key="1">
    <source>
        <dbReference type="ARBA" id="ARBA00022649"/>
    </source>
</evidence>
<dbReference type="InterPro" id="IPR044153">
    <property type="entry name" value="PIN_Pae0151-like"/>
</dbReference>
<dbReference type="GO" id="GO:0000287">
    <property type="term" value="F:magnesium ion binding"/>
    <property type="evidence" value="ECO:0007669"/>
    <property type="project" value="UniProtKB-UniRule"/>
</dbReference>
<keyword evidence="2 6" id="KW-0540">Nuclease</keyword>
<reference evidence="9" key="1">
    <citation type="submission" date="2015-12" db="EMBL/GenBank/DDBJ databases">
        <authorList>
            <person name="Shamseldin A."/>
            <person name="Moawad H."/>
            <person name="Abd El-Rahim W.M."/>
            <person name="Sadowsky M.J."/>
        </authorList>
    </citation>
    <scope>NUCLEOTIDE SEQUENCE [LARGE SCALE GENOMIC DNA]</scope>
    <source>
        <strain evidence="9">JAM AC0309</strain>
    </source>
</reference>
<evidence type="ECO:0000256" key="4">
    <source>
        <dbReference type="ARBA" id="ARBA00022801"/>
    </source>
</evidence>
<evidence type="ECO:0000256" key="2">
    <source>
        <dbReference type="ARBA" id="ARBA00022722"/>
    </source>
</evidence>
<dbReference type="EMBL" id="AP017315">
    <property type="protein sequence ID" value="BAU30994.1"/>
    <property type="molecule type" value="Genomic_DNA"/>
</dbReference>
<evidence type="ECO:0000313" key="9">
    <source>
        <dbReference type="Proteomes" id="UP000218965"/>
    </source>
</evidence>
<evidence type="ECO:0000313" key="8">
    <source>
        <dbReference type="EMBL" id="BAU30994.1"/>
    </source>
</evidence>
<name>A0A0U5CD65_9MICO</name>
<dbReference type="GO" id="GO:0090729">
    <property type="term" value="F:toxin activity"/>
    <property type="evidence" value="ECO:0007669"/>
    <property type="project" value="UniProtKB-KW"/>
</dbReference>
<dbReference type="Pfam" id="PF01850">
    <property type="entry name" value="PIN"/>
    <property type="match status" value="1"/>
</dbReference>
<dbReference type="InterPro" id="IPR029060">
    <property type="entry name" value="PIN-like_dom_sf"/>
</dbReference>
<dbReference type="CDD" id="cd09873">
    <property type="entry name" value="PIN_Pae0151-like"/>
    <property type="match status" value="1"/>
</dbReference>
<keyword evidence="4 6" id="KW-0378">Hydrolase</keyword>
<dbReference type="RefSeq" id="WP_096419919.1">
    <property type="nucleotide sequence ID" value="NZ_AP017315.1"/>
</dbReference>
<dbReference type="HAMAP" id="MF_00265">
    <property type="entry name" value="VapC_Nob1"/>
    <property type="match status" value="1"/>
</dbReference>
<feature type="binding site" evidence="6">
    <location>
        <position position="5"/>
    </location>
    <ligand>
        <name>Mg(2+)</name>
        <dbReference type="ChEBI" id="CHEBI:18420"/>
    </ligand>
</feature>
<comment type="function">
    <text evidence="6">Toxic component of a toxin-antitoxin (TA) system. An RNase.</text>
</comment>
<dbReference type="PANTHER" id="PTHR35901">
    <property type="entry name" value="RIBONUCLEASE VAPC3"/>
    <property type="match status" value="1"/>
</dbReference>
<evidence type="ECO:0000256" key="3">
    <source>
        <dbReference type="ARBA" id="ARBA00022723"/>
    </source>
</evidence>
<feature type="domain" description="PIN" evidence="7">
    <location>
        <begin position="2"/>
        <end position="122"/>
    </location>
</feature>
<dbReference type="OrthoDB" id="4377304at2"/>
<dbReference type="InterPro" id="IPR002716">
    <property type="entry name" value="PIN_dom"/>
</dbReference>
<keyword evidence="1 6" id="KW-1277">Toxin-antitoxin system</keyword>
<dbReference type="SUPFAM" id="SSF88723">
    <property type="entry name" value="PIN domain-like"/>
    <property type="match status" value="1"/>
</dbReference>
<gene>
    <name evidence="6 8" type="primary">vapC</name>
    <name evidence="8" type="ORF">MalAC0309_0115</name>
</gene>
<evidence type="ECO:0000256" key="5">
    <source>
        <dbReference type="ARBA" id="ARBA00022842"/>
    </source>
</evidence>
<dbReference type="GO" id="GO:0016787">
    <property type="term" value="F:hydrolase activity"/>
    <property type="evidence" value="ECO:0007669"/>
    <property type="project" value="UniProtKB-KW"/>
</dbReference>
<keyword evidence="6" id="KW-0800">Toxin</keyword>
<dbReference type="Proteomes" id="UP000218965">
    <property type="component" value="Chromosome"/>
</dbReference>
<evidence type="ECO:0000256" key="6">
    <source>
        <dbReference type="HAMAP-Rule" id="MF_00265"/>
    </source>
</evidence>
<dbReference type="InterPro" id="IPR022907">
    <property type="entry name" value="VapC_family"/>
</dbReference>
<dbReference type="AlphaFoldDB" id="A0A0U5CD65"/>
<sequence length="137" mass="15029">MIVLDASVLVSVLVDDDAGSTDVALQRMRDDLHWVVPEHAIIETVHALRGLMLAGKITRHELDDHTQTLVDWGLEAWPTVPLLPRVLQLADNAFAYDAAYVALAEELSAPLVTGDRRMAQIPNVRCPVVTIAVSDSR</sequence>
<comment type="similarity">
    <text evidence="6">Belongs to the PINc/VapC protein family.</text>
</comment>
<feature type="binding site" evidence="6">
    <location>
        <position position="97"/>
    </location>
    <ligand>
        <name>Mg(2+)</name>
        <dbReference type="ChEBI" id="CHEBI:18420"/>
    </ligand>
</feature>
<reference evidence="8 9" key="2">
    <citation type="submission" date="2016-01" db="EMBL/GenBank/DDBJ databases">
        <title>Microcella alkaliphila JAM AC0309 whole genome shotgun sequence.</title>
        <authorList>
            <person name="Kurata A."/>
            <person name="Hirose Y."/>
            <person name="Kishimoto N."/>
            <person name="Kobayashi T."/>
        </authorList>
    </citation>
    <scope>NUCLEOTIDE SEQUENCE [LARGE SCALE GENOMIC DNA]</scope>
    <source>
        <strain evidence="8 9">JAM AC0309</strain>
    </source>
</reference>
<proteinExistence type="inferred from homology"/>
<comment type="cofactor">
    <cofactor evidence="6">
        <name>Mg(2+)</name>
        <dbReference type="ChEBI" id="CHEBI:18420"/>
    </cofactor>
</comment>
<dbReference type="PANTHER" id="PTHR35901:SF1">
    <property type="entry name" value="EXONUCLEASE VAPC9"/>
    <property type="match status" value="1"/>
</dbReference>
<protein>
    <recommendedName>
        <fullName evidence="6">Ribonuclease VapC</fullName>
        <shortName evidence="6">RNase VapC</shortName>
        <ecNumber evidence="6">3.1.-.-</ecNumber>
    </recommendedName>
    <alternativeName>
        <fullName evidence="6">Toxin VapC</fullName>
    </alternativeName>
</protein>
<keyword evidence="5 6" id="KW-0460">Magnesium</keyword>